<organism evidence="4 5">
    <name type="scientific">Operophtera brumata</name>
    <name type="common">Winter moth</name>
    <name type="synonym">Phalaena brumata</name>
    <dbReference type="NCBI Taxonomy" id="104452"/>
    <lineage>
        <taxon>Eukaryota</taxon>
        <taxon>Metazoa</taxon>
        <taxon>Ecdysozoa</taxon>
        <taxon>Arthropoda</taxon>
        <taxon>Hexapoda</taxon>
        <taxon>Insecta</taxon>
        <taxon>Pterygota</taxon>
        <taxon>Neoptera</taxon>
        <taxon>Endopterygota</taxon>
        <taxon>Lepidoptera</taxon>
        <taxon>Glossata</taxon>
        <taxon>Ditrysia</taxon>
        <taxon>Geometroidea</taxon>
        <taxon>Geometridae</taxon>
        <taxon>Larentiinae</taxon>
        <taxon>Operophtera</taxon>
    </lineage>
</organism>
<dbReference type="EMBL" id="JTDY01001770">
    <property type="protein sequence ID" value="KOB72937.1"/>
    <property type="molecule type" value="Genomic_DNA"/>
</dbReference>
<dbReference type="Proteomes" id="UP000037510">
    <property type="component" value="Unassembled WGS sequence"/>
</dbReference>
<keyword evidence="5" id="KW-1185">Reference proteome</keyword>
<dbReference type="InterPro" id="IPR027417">
    <property type="entry name" value="P-loop_NTPase"/>
</dbReference>
<dbReference type="GO" id="GO:0003697">
    <property type="term" value="F:single-stranded DNA binding"/>
    <property type="evidence" value="ECO:0007669"/>
    <property type="project" value="TreeGrafter"/>
</dbReference>
<evidence type="ECO:0000256" key="1">
    <source>
        <dbReference type="ARBA" id="ARBA00010171"/>
    </source>
</evidence>
<evidence type="ECO:0000256" key="2">
    <source>
        <dbReference type="ARBA" id="ARBA00018687"/>
    </source>
</evidence>
<keyword evidence="3" id="KW-0175">Coiled coil</keyword>
<dbReference type="GO" id="GO:0005634">
    <property type="term" value="C:nucleus"/>
    <property type="evidence" value="ECO:0007669"/>
    <property type="project" value="TreeGrafter"/>
</dbReference>
<evidence type="ECO:0000256" key="3">
    <source>
        <dbReference type="ARBA" id="ARBA00023054"/>
    </source>
</evidence>
<comment type="caution">
    <text evidence="4">The sequence shown here is derived from an EMBL/GenBank/DDBJ whole genome shotgun (WGS) entry which is preliminary data.</text>
</comment>
<dbReference type="GO" id="GO:0000724">
    <property type="term" value="P:double-strand break repair via homologous recombination"/>
    <property type="evidence" value="ECO:0007669"/>
    <property type="project" value="TreeGrafter"/>
</dbReference>
<dbReference type="AlphaFoldDB" id="A0A0L7LBR2"/>
<protein>
    <recommendedName>
        <fullName evidence="2">Structural maintenance of chromosomes protein 5</fullName>
    </recommendedName>
</protein>
<comment type="similarity">
    <text evidence="1">Belongs to the SMC family. SMC5 subfamily.</text>
</comment>
<dbReference type="Gene3D" id="3.40.50.300">
    <property type="entry name" value="P-loop containing nucleotide triphosphate hydrolases"/>
    <property type="match status" value="1"/>
</dbReference>
<reference evidence="4 5" key="1">
    <citation type="journal article" date="2015" name="Genome Biol. Evol.">
        <title>The genome of winter moth (Operophtera brumata) provides a genomic perspective on sexual dimorphism and phenology.</title>
        <authorList>
            <person name="Derks M.F."/>
            <person name="Smit S."/>
            <person name="Salis L."/>
            <person name="Schijlen E."/>
            <person name="Bossers A."/>
            <person name="Mateman C."/>
            <person name="Pijl A.S."/>
            <person name="de Ridder D."/>
            <person name="Groenen M.A."/>
            <person name="Visser M.E."/>
            <person name="Megens H.J."/>
        </authorList>
    </citation>
    <scope>NUCLEOTIDE SEQUENCE [LARGE SCALE GENOMIC DNA]</scope>
    <source>
        <strain evidence="4">WM2013NL</strain>
        <tissue evidence="4">Head and thorax</tissue>
    </source>
</reference>
<dbReference type="GO" id="GO:0030915">
    <property type="term" value="C:Smc5-Smc6 complex"/>
    <property type="evidence" value="ECO:0007669"/>
    <property type="project" value="TreeGrafter"/>
</dbReference>
<name>A0A0L7LBR2_OPEBR</name>
<evidence type="ECO:0000313" key="5">
    <source>
        <dbReference type="Proteomes" id="UP000037510"/>
    </source>
</evidence>
<dbReference type="STRING" id="104452.A0A0L7LBR2"/>
<dbReference type="PANTHER" id="PTHR45916">
    <property type="entry name" value="STRUCTURAL MAINTENANCE OF CHROMOSOMES PROTEIN 5"/>
    <property type="match status" value="1"/>
</dbReference>
<gene>
    <name evidence="4" type="ORF">OBRU01_11583</name>
</gene>
<proteinExistence type="inferred from homology"/>
<sequence length="355" mass="40147">MIDGLGTATLENIENCLNRAKSNAKEKLVEAKRCCNNKLPQDPDFPYKEEFDVLPSDVTALVEHCYELQTRMDCMEQGDEQVVKEYEEREKTIAKLKSDVNSSSDMNKLLEDKMKKLSFGNMFAKLGCAGEIKLDRAGSDDDYDKYGISILVSFRESEQLQQLTRHAQSGGERALSTALYLMALQSLTTVPFRQLTRHVQSGGERALSTALYLMALQSLTTVPFSPVASGPCLQHCTSWRCSRSPRCPSGRYRQLTRHAQSGGERALSTALYLMALQSLTTVPLRQLTRHAQSGGERASSTALYLMALQSLTTLLTNLEYNEKIMVHTIMNGRCIMNYRKWKYQKFLEKAQEYRM</sequence>
<evidence type="ECO:0000313" key="4">
    <source>
        <dbReference type="EMBL" id="KOB72937.1"/>
    </source>
</evidence>
<dbReference type="PANTHER" id="PTHR45916:SF1">
    <property type="entry name" value="STRUCTURAL MAINTENANCE OF CHROMOSOMES PROTEIN 5"/>
    <property type="match status" value="1"/>
</dbReference>
<accession>A0A0L7LBR2</accession>